<keyword evidence="4" id="KW-0472">Membrane</keyword>
<dbReference type="GO" id="GO:0005737">
    <property type="term" value="C:cytoplasm"/>
    <property type="evidence" value="ECO:0007669"/>
    <property type="project" value="UniProtKB-ARBA"/>
</dbReference>
<accession>A0A2P8DGE9</accession>
<evidence type="ECO:0000256" key="1">
    <source>
        <dbReference type="ARBA" id="ARBA00004255"/>
    </source>
</evidence>
<reference evidence="5 6" key="1">
    <citation type="submission" date="2018-03" db="EMBL/GenBank/DDBJ databases">
        <title>Genomic Encyclopedia of Archaeal and Bacterial Type Strains, Phase II (KMG-II): from individual species to whole genera.</title>
        <authorList>
            <person name="Goeker M."/>
        </authorList>
    </citation>
    <scope>NUCLEOTIDE SEQUENCE [LARGE SCALE GENOMIC DNA]</scope>
    <source>
        <strain evidence="5 6">DSM 45312</strain>
    </source>
</reference>
<dbReference type="OrthoDB" id="4717569at2"/>
<keyword evidence="3" id="KW-0446">Lipid-binding</keyword>
<dbReference type="InterPro" id="IPR008628">
    <property type="entry name" value="GPP34-like"/>
</dbReference>
<evidence type="ECO:0000256" key="4">
    <source>
        <dbReference type="ARBA" id="ARBA00023136"/>
    </source>
</evidence>
<gene>
    <name evidence="5" type="ORF">CLV63_112166</name>
</gene>
<comment type="caution">
    <text evidence="5">The sequence shown here is derived from an EMBL/GenBank/DDBJ whole genome shotgun (WGS) entry which is preliminary data.</text>
</comment>
<dbReference type="EMBL" id="PYGA01000012">
    <property type="protein sequence ID" value="PSK96283.1"/>
    <property type="molecule type" value="Genomic_DNA"/>
</dbReference>
<name>A0A2P8DGE9_9ACTN</name>
<evidence type="ECO:0000313" key="6">
    <source>
        <dbReference type="Proteomes" id="UP000240542"/>
    </source>
</evidence>
<dbReference type="Proteomes" id="UP000240542">
    <property type="component" value="Unassembled WGS sequence"/>
</dbReference>
<evidence type="ECO:0000256" key="3">
    <source>
        <dbReference type="ARBA" id="ARBA00023121"/>
    </source>
</evidence>
<dbReference type="Pfam" id="PF05719">
    <property type="entry name" value="GPP34"/>
    <property type="match status" value="1"/>
</dbReference>
<dbReference type="GO" id="GO:0070273">
    <property type="term" value="F:phosphatidylinositol-4-phosphate binding"/>
    <property type="evidence" value="ECO:0007669"/>
    <property type="project" value="InterPro"/>
</dbReference>
<keyword evidence="6" id="KW-1185">Reference proteome</keyword>
<organism evidence="5 6">
    <name type="scientific">Murinocardiopsis flavida</name>
    <dbReference type="NCBI Taxonomy" id="645275"/>
    <lineage>
        <taxon>Bacteria</taxon>
        <taxon>Bacillati</taxon>
        <taxon>Actinomycetota</taxon>
        <taxon>Actinomycetes</taxon>
        <taxon>Streptosporangiales</taxon>
        <taxon>Nocardiopsidaceae</taxon>
        <taxon>Murinocardiopsis</taxon>
    </lineage>
</organism>
<proteinExistence type="predicted"/>
<protein>
    <submittedName>
        <fullName evidence="5">Golgi phosphoprotein 3 GPP34</fullName>
    </submittedName>
</protein>
<dbReference type="GO" id="GO:0012505">
    <property type="term" value="C:endomembrane system"/>
    <property type="evidence" value="ECO:0007669"/>
    <property type="project" value="UniProtKB-ARBA"/>
</dbReference>
<dbReference type="InterPro" id="IPR038261">
    <property type="entry name" value="GPP34-like_sf"/>
</dbReference>
<sequence length="214" mass="23089">MDLTLPQRLYLLSYDIDQNRFDPVSIAYRGQLLCAAALAQLTAAGQLRVHNATAERTTARPPEDPFLADVLADVSPDKPRHFNSAVYLRAAEAEKAVREQLTANGTITVDRGRALGIFPTRTVTLGHPEQVRVLREHTRNAVLAGHDAAAVPFGDAALAAIAAEGDIWTAFTPGERSAHRPMLTAIQERFDTAVPGLRIAIRAAVMATGRGASY</sequence>
<evidence type="ECO:0000256" key="2">
    <source>
        <dbReference type="ARBA" id="ARBA00023034"/>
    </source>
</evidence>
<dbReference type="Gene3D" id="1.10.3630.10">
    <property type="entry name" value="yeast vps74-n-term truncation variant domain like"/>
    <property type="match status" value="1"/>
</dbReference>
<comment type="subcellular location">
    <subcellularLocation>
        <location evidence="1">Golgi apparatus membrane</location>
        <topology evidence="1">Peripheral membrane protein</topology>
        <orientation evidence="1">Cytoplasmic side</orientation>
    </subcellularLocation>
</comment>
<evidence type="ECO:0000313" key="5">
    <source>
        <dbReference type="EMBL" id="PSK96283.1"/>
    </source>
</evidence>
<dbReference type="AlphaFoldDB" id="A0A2P8DGE9"/>
<keyword evidence="2" id="KW-0333">Golgi apparatus</keyword>
<dbReference type="RefSeq" id="WP_106584239.1">
    <property type="nucleotide sequence ID" value="NZ_PYGA01000012.1"/>
</dbReference>